<dbReference type="InterPro" id="IPR015422">
    <property type="entry name" value="PyrdxlP-dep_Trfase_small"/>
</dbReference>
<protein>
    <submittedName>
        <fullName evidence="7">Pyridoxal phosphate-dependent aminotransferase family protein</fullName>
    </submittedName>
</protein>
<keyword evidence="3" id="KW-0808">Transferase</keyword>
<dbReference type="InterPro" id="IPR015424">
    <property type="entry name" value="PyrdxlP-dep_Trfase"/>
</dbReference>
<sequence length="405" mass="44746">MNDKLRKRTSTYQEPQKVKRLGQYPFFRPIESEQGTEVTIDGHQVLMFGSNSYLGLTNHPKVMEASAAAIKKYGTGCAGSRFLNGTLDLHVELENRLAKFLNKEAVLVYTTGFQVNLGVIPCLTTKEDTIILDEFDHASIIEGSRLSFARKLKFRHNDMDALEKKLQMCDDSQLKLIVVDGVFSMEGDIANLPEIVRLANKYGATIMTDCAHAIGVLGKNGAGTSSHFGLDNEVDLIGGTFSKSLASIGGFVASDADTINYLKHHSRALIFSASMPASTVASVLAVLDLLESDDSLIAKLWENTHHAHRLFRDYGIDIGKTETPIIPIYVRNFMKTFELTTELFKAGLFVNPVIPPAVGPEDTMIRFSLMASHSKEQIDIAVEKIYNTMKKLGIETLQDKNMAAH</sequence>
<evidence type="ECO:0000259" key="6">
    <source>
        <dbReference type="Pfam" id="PF00155"/>
    </source>
</evidence>
<dbReference type="PANTHER" id="PTHR13693:SF3">
    <property type="entry name" value="LD36009P"/>
    <property type="match status" value="1"/>
</dbReference>
<evidence type="ECO:0000256" key="3">
    <source>
        <dbReference type="ARBA" id="ARBA00022679"/>
    </source>
</evidence>
<dbReference type="Gene3D" id="3.40.640.10">
    <property type="entry name" value="Type I PLP-dependent aspartate aminotransferase-like (Major domain)"/>
    <property type="match status" value="1"/>
</dbReference>
<comment type="similarity">
    <text evidence="5">Belongs to the class-II pyridoxal-phosphate-dependent aminotransferase family.</text>
</comment>
<evidence type="ECO:0000256" key="2">
    <source>
        <dbReference type="ARBA" id="ARBA00005189"/>
    </source>
</evidence>
<evidence type="ECO:0000313" key="8">
    <source>
        <dbReference type="Proteomes" id="UP001302349"/>
    </source>
</evidence>
<evidence type="ECO:0000256" key="4">
    <source>
        <dbReference type="ARBA" id="ARBA00022898"/>
    </source>
</evidence>
<evidence type="ECO:0000313" key="7">
    <source>
        <dbReference type="EMBL" id="WOK08575.1"/>
    </source>
</evidence>
<dbReference type="InterPro" id="IPR004839">
    <property type="entry name" value="Aminotransferase_I/II_large"/>
</dbReference>
<gene>
    <name evidence="7" type="ORF">RT717_07995</name>
</gene>
<proteinExistence type="inferred from homology"/>
<comment type="pathway">
    <text evidence="2">Lipid metabolism.</text>
</comment>
<dbReference type="Proteomes" id="UP001302349">
    <property type="component" value="Chromosome"/>
</dbReference>
<dbReference type="InterPro" id="IPR050087">
    <property type="entry name" value="AON_synthase_class-II"/>
</dbReference>
<evidence type="ECO:0000256" key="1">
    <source>
        <dbReference type="ARBA" id="ARBA00001933"/>
    </source>
</evidence>
<dbReference type="InterPro" id="IPR001917">
    <property type="entry name" value="Aminotrans_II_pyridoxalP_BS"/>
</dbReference>
<dbReference type="InterPro" id="IPR015421">
    <property type="entry name" value="PyrdxlP-dep_Trfase_major"/>
</dbReference>
<keyword evidence="4 5" id="KW-0663">Pyridoxal phosphate</keyword>
<reference evidence="7 8" key="1">
    <citation type="journal article" date="2023" name="Microbiol. Resour. Announc.">
        <title>Complete Genome Sequence of Imperialibacter roseus strain P4T.</title>
        <authorList>
            <person name="Tizabi D.R."/>
            <person name="Bachvaroff T."/>
            <person name="Hill R.T."/>
        </authorList>
    </citation>
    <scope>NUCLEOTIDE SEQUENCE [LARGE SCALE GENOMIC DNA]</scope>
    <source>
        <strain evidence="7 8">P4T</strain>
    </source>
</reference>
<dbReference type="PANTHER" id="PTHR13693">
    <property type="entry name" value="CLASS II AMINOTRANSFERASE/8-AMINO-7-OXONONANOATE SYNTHASE"/>
    <property type="match status" value="1"/>
</dbReference>
<dbReference type="GO" id="GO:0008483">
    <property type="term" value="F:transaminase activity"/>
    <property type="evidence" value="ECO:0007669"/>
    <property type="project" value="UniProtKB-KW"/>
</dbReference>
<accession>A0ABZ0IXB1</accession>
<dbReference type="EMBL" id="CP136051">
    <property type="protein sequence ID" value="WOK08575.1"/>
    <property type="molecule type" value="Genomic_DNA"/>
</dbReference>
<dbReference type="SUPFAM" id="SSF53383">
    <property type="entry name" value="PLP-dependent transferases"/>
    <property type="match status" value="1"/>
</dbReference>
<evidence type="ECO:0000256" key="5">
    <source>
        <dbReference type="RuleBase" id="RU003693"/>
    </source>
</evidence>
<keyword evidence="8" id="KW-1185">Reference proteome</keyword>
<dbReference type="CDD" id="cd06454">
    <property type="entry name" value="KBL_like"/>
    <property type="match status" value="1"/>
</dbReference>
<keyword evidence="7" id="KW-0032">Aminotransferase</keyword>
<comment type="cofactor">
    <cofactor evidence="1 5">
        <name>pyridoxal 5'-phosphate</name>
        <dbReference type="ChEBI" id="CHEBI:597326"/>
    </cofactor>
</comment>
<dbReference type="PROSITE" id="PS00599">
    <property type="entry name" value="AA_TRANSFER_CLASS_2"/>
    <property type="match status" value="1"/>
</dbReference>
<name>A0ABZ0IXB1_9BACT</name>
<feature type="domain" description="Aminotransferase class I/classII large" evidence="6">
    <location>
        <begin position="45"/>
        <end position="385"/>
    </location>
</feature>
<dbReference type="Gene3D" id="3.90.1150.10">
    <property type="entry name" value="Aspartate Aminotransferase, domain 1"/>
    <property type="match status" value="1"/>
</dbReference>
<dbReference type="RefSeq" id="WP_317491212.1">
    <property type="nucleotide sequence ID" value="NZ_CP136051.1"/>
</dbReference>
<dbReference type="Pfam" id="PF00155">
    <property type="entry name" value="Aminotran_1_2"/>
    <property type="match status" value="1"/>
</dbReference>
<organism evidence="7 8">
    <name type="scientific">Imperialibacter roseus</name>
    <dbReference type="NCBI Taxonomy" id="1324217"/>
    <lineage>
        <taxon>Bacteria</taxon>
        <taxon>Pseudomonadati</taxon>
        <taxon>Bacteroidota</taxon>
        <taxon>Cytophagia</taxon>
        <taxon>Cytophagales</taxon>
        <taxon>Flammeovirgaceae</taxon>
        <taxon>Imperialibacter</taxon>
    </lineage>
</organism>